<feature type="region of interest" description="Disordered" evidence="1">
    <location>
        <begin position="127"/>
        <end position="174"/>
    </location>
</feature>
<organism evidence="2 3">
    <name type="scientific">Drosophila madeirensis</name>
    <name type="common">Fruit fly</name>
    <dbReference type="NCBI Taxonomy" id="30013"/>
    <lineage>
        <taxon>Eukaryota</taxon>
        <taxon>Metazoa</taxon>
        <taxon>Ecdysozoa</taxon>
        <taxon>Arthropoda</taxon>
        <taxon>Hexapoda</taxon>
        <taxon>Insecta</taxon>
        <taxon>Pterygota</taxon>
        <taxon>Neoptera</taxon>
        <taxon>Endopterygota</taxon>
        <taxon>Diptera</taxon>
        <taxon>Brachycera</taxon>
        <taxon>Muscomorpha</taxon>
        <taxon>Ephydroidea</taxon>
        <taxon>Drosophilidae</taxon>
        <taxon>Drosophila</taxon>
        <taxon>Sophophora</taxon>
    </lineage>
</organism>
<dbReference type="EMBL" id="AP029264">
    <property type="protein sequence ID" value="BFF95276.1"/>
    <property type="molecule type" value="Genomic_DNA"/>
</dbReference>
<evidence type="ECO:0000313" key="2">
    <source>
        <dbReference type="EMBL" id="BFF95276.1"/>
    </source>
</evidence>
<dbReference type="Proteomes" id="UP001500889">
    <property type="component" value="Chromosome U"/>
</dbReference>
<feature type="compositionally biased region" description="Basic and acidic residues" evidence="1">
    <location>
        <begin position="1"/>
        <end position="15"/>
    </location>
</feature>
<feature type="compositionally biased region" description="Acidic residues" evidence="1">
    <location>
        <begin position="27"/>
        <end position="39"/>
    </location>
</feature>
<feature type="region of interest" description="Disordered" evidence="1">
    <location>
        <begin position="1"/>
        <end position="59"/>
    </location>
</feature>
<accession>A0AAU9FHD2</accession>
<evidence type="ECO:0000256" key="1">
    <source>
        <dbReference type="SAM" id="MobiDB-lite"/>
    </source>
</evidence>
<evidence type="ECO:0000313" key="3">
    <source>
        <dbReference type="Proteomes" id="UP001500889"/>
    </source>
</evidence>
<proteinExistence type="predicted"/>
<dbReference type="AlphaFoldDB" id="A0AAU9FHD2"/>
<name>A0AAU9FHD2_DROMD</name>
<feature type="compositionally biased region" description="Basic residues" evidence="1">
    <location>
        <begin position="46"/>
        <end position="56"/>
    </location>
</feature>
<feature type="compositionally biased region" description="Acidic residues" evidence="1">
    <location>
        <begin position="131"/>
        <end position="155"/>
    </location>
</feature>
<protein>
    <submittedName>
        <fullName evidence="2">Uncharacterized protein</fullName>
    </submittedName>
</protein>
<sequence>MSEHTDSKLMSKDDMMSNNENNSTDGSLEEPEISDESDNEPIAKPNMKKVAAKRKGKSLEPIAKRKKSCICARASYQIKCLKCKKCFVGRIFARCLVHTKTEKLMDAEFCLYCGQDALIKRSEEADYSGSDCDEEFDDMDTTSDELDSENDETDSESDRTHVDIPSSDSDGDDQ</sequence>
<keyword evidence="3" id="KW-1185">Reference proteome</keyword>
<feature type="compositionally biased region" description="Polar residues" evidence="1">
    <location>
        <begin position="16"/>
        <end position="26"/>
    </location>
</feature>
<reference evidence="2 3" key="1">
    <citation type="submission" date="2024-02" db="EMBL/GenBank/DDBJ databases">
        <title>A chromosome-level genome assembly of Drosophila madeirensis, a fruit fly species endemic to Madeira island.</title>
        <authorList>
            <person name="Tomihara K."/>
            <person name="Llopart A."/>
            <person name="Yamamoto D."/>
        </authorList>
    </citation>
    <scope>NUCLEOTIDE SEQUENCE [LARGE SCALE GENOMIC DNA]</scope>
    <source>
        <strain evidence="2 3">RF1</strain>
    </source>
</reference>
<gene>
    <name evidence="2" type="ORF">DMAD_12712</name>
</gene>